<keyword evidence="1" id="KW-0677">Repeat</keyword>
<keyword evidence="2 3" id="KW-0040">ANK repeat</keyword>
<dbReference type="PRINTS" id="PR01415">
    <property type="entry name" value="ANKYRIN"/>
</dbReference>
<accession>A0A9P7HH71</accession>
<dbReference type="Gene3D" id="1.25.40.20">
    <property type="entry name" value="Ankyrin repeat-containing domain"/>
    <property type="match status" value="3"/>
</dbReference>
<dbReference type="Proteomes" id="UP000782241">
    <property type="component" value="Unassembled WGS sequence"/>
</dbReference>
<dbReference type="SMART" id="SM00248">
    <property type="entry name" value="ANK"/>
    <property type="match status" value="9"/>
</dbReference>
<dbReference type="InterPro" id="IPR051165">
    <property type="entry name" value="Multifunctional_ANK_Repeat"/>
</dbReference>
<dbReference type="Pfam" id="PF12796">
    <property type="entry name" value="Ank_2"/>
    <property type="match status" value="3"/>
</dbReference>
<protein>
    <recommendedName>
        <fullName evidence="6">Ankyrin repeat protein</fullName>
    </recommendedName>
</protein>
<reference evidence="4" key="1">
    <citation type="submission" date="2021-04" db="EMBL/GenBank/DDBJ databases">
        <title>Draft genome of Fusarium avenaceum strain F156N33, isolated from an atmospheric sample in Virginia.</title>
        <authorList>
            <person name="Yang S."/>
            <person name="Vinatzer B.A."/>
            <person name="Coleman J."/>
        </authorList>
    </citation>
    <scope>NUCLEOTIDE SEQUENCE</scope>
    <source>
        <strain evidence="4">F156N33</strain>
    </source>
</reference>
<dbReference type="PANTHER" id="PTHR24123">
    <property type="entry name" value="ANKYRIN REPEAT-CONTAINING"/>
    <property type="match status" value="1"/>
</dbReference>
<name>A0A9P7HH71_9HYPO</name>
<dbReference type="InterPro" id="IPR002110">
    <property type="entry name" value="Ankyrin_rpt"/>
</dbReference>
<dbReference type="PROSITE" id="PS50088">
    <property type="entry name" value="ANK_REPEAT"/>
    <property type="match status" value="3"/>
</dbReference>
<gene>
    <name evidence="4" type="ORF">KAF25_008646</name>
</gene>
<evidence type="ECO:0000256" key="2">
    <source>
        <dbReference type="ARBA" id="ARBA00023043"/>
    </source>
</evidence>
<evidence type="ECO:0000313" key="5">
    <source>
        <dbReference type="Proteomes" id="UP000782241"/>
    </source>
</evidence>
<evidence type="ECO:0000256" key="1">
    <source>
        <dbReference type="ARBA" id="ARBA00022737"/>
    </source>
</evidence>
<dbReference type="PANTHER" id="PTHR24123:SF33">
    <property type="entry name" value="PROTEIN HOS4"/>
    <property type="match status" value="1"/>
</dbReference>
<feature type="repeat" description="ANK" evidence="3">
    <location>
        <begin position="329"/>
        <end position="354"/>
    </location>
</feature>
<organism evidence="4 5">
    <name type="scientific">Fusarium avenaceum</name>
    <dbReference type="NCBI Taxonomy" id="40199"/>
    <lineage>
        <taxon>Eukaryota</taxon>
        <taxon>Fungi</taxon>
        <taxon>Dikarya</taxon>
        <taxon>Ascomycota</taxon>
        <taxon>Pezizomycotina</taxon>
        <taxon>Sordariomycetes</taxon>
        <taxon>Hypocreomycetidae</taxon>
        <taxon>Hypocreales</taxon>
        <taxon>Nectriaceae</taxon>
        <taxon>Fusarium</taxon>
        <taxon>Fusarium tricinctum species complex</taxon>
    </lineage>
</organism>
<feature type="repeat" description="ANK" evidence="3">
    <location>
        <begin position="206"/>
        <end position="231"/>
    </location>
</feature>
<keyword evidence="5" id="KW-1185">Reference proteome</keyword>
<sequence length="657" mass="73664">MAIRGIHNAARNGDESALSQLLQDPTFDKINAKDEKDCTPLWIACREGHTAVVRSLLNHAMFDVSMVNTVCESKHTPLLVAVCFGRDEIIKLLLAQSGVELNTRDINGHTPLTLAALKGFESTVDLLLDMKDVHFGPGAHGRTPLSTALNAGQLNIASKLLNAQKRRDPTATNQTLLSWAVENNERDAVRQINHLYTISPNLQDGDGDTPLSKAAERGNMSMVQLLLQNSAIDVNSKNKDGSTPMSRAALNQHKNVVQLLAGKDKITLHSLVRAGNLQLTEYLLGCDINLNIRDIYGLTALHIAIVSRHLQITTVLLSRGADVDAEDGTGRTPLMLAVQHTFRDFVELLLSKSACMKGLQIKDWQRIYDCYSPERTLYISERAGGVVEVQFVDMESTLQYEPDVLRSLRQVFSFTAWSRYLTRYGLRHILQRSNRHVYSVKALTELDNLVLVAVAVWVPHPDLFRQKSGWDECGIAWTTHNNIEGGGFAQKTKDHFSMLPDGWIPENGIEFFQQLIVHLTARWSDLCNSAEEHLSERRIKQLQEKGRSDIVNDLAEDAKNLAELRRCLRTQVYDANMFVKTYGYSQGADMSPQALITIEGFAKIDNILQELDQTIRDLLQLEFAWVSINEAHKSTSLATSMKRLSWITVRDLLVHWG</sequence>
<proteinExistence type="predicted"/>
<comment type="caution">
    <text evidence="4">The sequence shown here is derived from an EMBL/GenBank/DDBJ whole genome shotgun (WGS) entry which is preliminary data.</text>
</comment>
<evidence type="ECO:0000313" key="4">
    <source>
        <dbReference type="EMBL" id="KAG5664912.1"/>
    </source>
</evidence>
<dbReference type="InterPro" id="IPR036770">
    <property type="entry name" value="Ankyrin_rpt-contain_sf"/>
</dbReference>
<dbReference type="EMBL" id="JAGPUO010000002">
    <property type="protein sequence ID" value="KAG5664912.1"/>
    <property type="molecule type" value="Genomic_DNA"/>
</dbReference>
<evidence type="ECO:0008006" key="6">
    <source>
        <dbReference type="Google" id="ProtNLM"/>
    </source>
</evidence>
<evidence type="ECO:0000256" key="3">
    <source>
        <dbReference type="PROSITE-ProRule" id="PRU00023"/>
    </source>
</evidence>
<dbReference type="PROSITE" id="PS50297">
    <property type="entry name" value="ANK_REP_REGION"/>
    <property type="match status" value="3"/>
</dbReference>
<dbReference type="AlphaFoldDB" id="A0A9P7HH71"/>
<feature type="repeat" description="ANK" evidence="3">
    <location>
        <begin position="296"/>
        <end position="328"/>
    </location>
</feature>
<dbReference type="SUPFAM" id="SSF48403">
    <property type="entry name" value="Ankyrin repeat"/>
    <property type="match status" value="1"/>
</dbReference>